<dbReference type="InterPro" id="IPR012440">
    <property type="entry name" value="DUF1641"/>
</dbReference>
<reference evidence="2" key="1">
    <citation type="submission" date="2010-02" db="EMBL/GenBank/DDBJ databases">
        <title>Complete sequence of Ferroglobus placidus DSM 10642.</title>
        <authorList>
            <consortium name="US DOE Joint Genome Institute"/>
            <person name="Lucas S."/>
            <person name="Copeland A."/>
            <person name="Lapidus A."/>
            <person name="Cheng J.-F."/>
            <person name="Bruce D."/>
            <person name="Goodwin L."/>
            <person name="Pitluck S."/>
            <person name="Saunders E."/>
            <person name="Brettin T."/>
            <person name="Detter J.C."/>
            <person name="Han C."/>
            <person name="Tapia R."/>
            <person name="Larimer F."/>
            <person name="Land M."/>
            <person name="Hauser L."/>
            <person name="Kyrpides N."/>
            <person name="Ivanova N."/>
            <person name="Holmes D."/>
            <person name="Lovley D."/>
            <person name="Kyrpides N."/>
            <person name="Anderson I.J."/>
            <person name="Woyke T."/>
        </authorList>
    </citation>
    <scope>NUCLEOTIDE SEQUENCE [LARGE SCALE GENOMIC DNA]</scope>
    <source>
        <strain evidence="2">DSM 10642 / AEDII12DO</strain>
    </source>
</reference>
<evidence type="ECO:0000313" key="1">
    <source>
        <dbReference type="EMBL" id="ADC66566.1"/>
    </source>
</evidence>
<evidence type="ECO:0000313" key="2">
    <source>
        <dbReference type="Proteomes" id="UP000002613"/>
    </source>
</evidence>
<dbReference type="STRING" id="589924.Ferp_2458"/>
<accession>D3S275</accession>
<sequence>MSVQKVVEENEEVLAKAVEKLIWLEKSGSLDALIDLVSLIKLIQDSISDAVVLKHAEVITDLGLISAKFTNDRALMLLNAIGDAICMCEKEPKPAGIRDLIAALRDPDVKVALGMILNILKQLGKNLQK</sequence>
<organism evidence="1 2">
    <name type="scientific">Ferroglobus placidus (strain DSM 10642 / AEDII12DO)</name>
    <dbReference type="NCBI Taxonomy" id="589924"/>
    <lineage>
        <taxon>Archaea</taxon>
        <taxon>Methanobacteriati</taxon>
        <taxon>Methanobacteriota</taxon>
        <taxon>Archaeoglobi</taxon>
        <taxon>Archaeoglobales</taxon>
        <taxon>Archaeoglobaceae</taxon>
        <taxon>Ferroglobus</taxon>
    </lineage>
</organism>
<dbReference type="Pfam" id="PF07849">
    <property type="entry name" value="DUF1641"/>
    <property type="match status" value="1"/>
</dbReference>
<dbReference type="AlphaFoldDB" id="D3S275"/>
<dbReference type="EMBL" id="CP001899">
    <property type="protein sequence ID" value="ADC66566.1"/>
    <property type="molecule type" value="Genomic_DNA"/>
</dbReference>
<proteinExistence type="predicted"/>
<dbReference type="eggNOG" id="arCOG02113">
    <property type="taxonomic scope" value="Archaea"/>
</dbReference>
<protein>
    <recommendedName>
        <fullName evidence="3">DUF1641 domain-containing protein</fullName>
    </recommendedName>
</protein>
<keyword evidence="2" id="KW-1185">Reference proteome</keyword>
<reference evidence="1 2" key="2">
    <citation type="journal article" date="2011" name="Stand. Genomic Sci.">
        <title>Complete genome sequence of Ferroglobus placidus AEDII12DO.</title>
        <authorList>
            <person name="Anderson I."/>
            <person name="Risso C."/>
            <person name="Holmes D."/>
            <person name="Lucas S."/>
            <person name="Copeland A."/>
            <person name="Lapidus A."/>
            <person name="Cheng J.F."/>
            <person name="Bruce D."/>
            <person name="Goodwin L."/>
            <person name="Pitluck S."/>
            <person name="Saunders E."/>
            <person name="Brettin T."/>
            <person name="Detter J.C."/>
            <person name="Han C."/>
            <person name="Tapia R."/>
            <person name="Larimer F."/>
            <person name="Land M."/>
            <person name="Hauser L."/>
            <person name="Woyke T."/>
            <person name="Lovley D."/>
            <person name="Kyrpides N."/>
            <person name="Ivanova N."/>
        </authorList>
    </citation>
    <scope>NUCLEOTIDE SEQUENCE [LARGE SCALE GENOMIC DNA]</scope>
    <source>
        <strain evidence="2">DSM 10642 / AEDII12DO</strain>
    </source>
</reference>
<evidence type="ECO:0008006" key="3">
    <source>
        <dbReference type="Google" id="ProtNLM"/>
    </source>
</evidence>
<dbReference type="KEGG" id="fpl:Ferp_2458"/>
<dbReference type="OrthoDB" id="56850at2157"/>
<dbReference type="HOGENOM" id="CLU_152988_0_0_2"/>
<dbReference type="RefSeq" id="WP_012966900.1">
    <property type="nucleotide sequence ID" value="NC_013849.1"/>
</dbReference>
<gene>
    <name evidence="1" type="ordered locus">Ferp_2458</name>
</gene>
<dbReference type="GeneID" id="8779999"/>
<dbReference type="Proteomes" id="UP000002613">
    <property type="component" value="Chromosome"/>
</dbReference>
<dbReference type="PaxDb" id="589924-Ferp_2458"/>
<name>D3S275_FERPA</name>